<keyword evidence="1" id="KW-0812">Transmembrane</keyword>
<evidence type="ECO:0000313" key="2">
    <source>
        <dbReference type="EMBL" id="GAA2199898.1"/>
    </source>
</evidence>
<reference evidence="2 3" key="1">
    <citation type="journal article" date="2019" name="Int. J. Syst. Evol. Microbiol.">
        <title>The Global Catalogue of Microorganisms (GCM) 10K type strain sequencing project: providing services to taxonomists for standard genome sequencing and annotation.</title>
        <authorList>
            <consortium name="The Broad Institute Genomics Platform"/>
            <consortium name="The Broad Institute Genome Sequencing Center for Infectious Disease"/>
            <person name="Wu L."/>
            <person name="Ma J."/>
        </authorList>
    </citation>
    <scope>NUCLEOTIDE SEQUENCE [LARGE SCALE GENOMIC DNA]</scope>
    <source>
        <strain evidence="2 3">JCM 16034</strain>
    </source>
</reference>
<organism evidence="2 3">
    <name type="scientific">Sinomonas flava</name>
    <dbReference type="NCBI Taxonomy" id="496857"/>
    <lineage>
        <taxon>Bacteria</taxon>
        <taxon>Bacillati</taxon>
        <taxon>Actinomycetota</taxon>
        <taxon>Actinomycetes</taxon>
        <taxon>Micrococcales</taxon>
        <taxon>Micrococcaceae</taxon>
        <taxon>Sinomonas</taxon>
    </lineage>
</organism>
<sequence>MSLRVSGALAVIGGLAWLLKVALMWANGGTESTTGIVGFLFLVGITCIAMAGSVRAWFFSPSAKVWRRILAILAFLVALVLMVDLPILAGWQIFGRVWIAEELGIILTAFLALGVGARWLVRGFGTKAAAAPEAVL</sequence>
<keyword evidence="3" id="KW-1185">Reference proteome</keyword>
<comment type="caution">
    <text evidence="2">The sequence shown here is derived from an EMBL/GenBank/DDBJ whole genome shotgun (WGS) entry which is preliminary data.</text>
</comment>
<dbReference type="Proteomes" id="UP001500432">
    <property type="component" value="Unassembled WGS sequence"/>
</dbReference>
<feature type="transmembrane region" description="Helical" evidence="1">
    <location>
        <begin position="103"/>
        <end position="121"/>
    </location>
</feature>
<evidence type="ECO:0000256" key="1">
    <source>
        <dbReference type="SAM" id="Phobius"/>
    </source>
</evidence>
<evidence type="ECO:0000313" key="3">
    <source>
        <dbReference type="Proteomes" id="UP001500432"/>
    </source>
</evidence>
<keyword evidence="1" id="KW-0472">Membrane</keyword>
<dbReference type="EMBL" id="BAAAQW010000005">
    <property type="protein sequence ID" value="GAA2199898.1"/>
    <property type="molecule type" value="Genomic_DNA"/>
</dbReference>
<gene>
    <name evidence="2" type="ORF">GCM10009849_18160</name>
</gene>
<name>A0ABN3BSI4_9MICC</name>
<feature type="transmembrane region" description="Helical" evidence="1">
    <location>
        <begin position="70"/>
        <end position="91"/>
    </location>
</feature>
<accession>A0ABN3BSI4</accession>
<protein>
    <submittedName>
        <fullName evidence="2">Uncharacterized protein</fullName>
    </submittedName>
</protein>
<keyword evidence="1" id="KW-1133">Transmembrane helix</keyword>
<proteinExistence type="predicted"/>
<feature type="transmembrane region" description="Helical" evidence="1">
    <location>
        <begin position="36"/>
        <end position="58"/>
    </location>
</feature>